<protein>
    <submittedName>
        <fullName evidence="3">Uncharacterized protein</fullName>
    </submittedName>
</protein>
<gene>
    <name evidence="3" type="ORF">GCM10023330_26390</name>
</gene>
<keyword evidence="1" id="KW-0175">Coiled coil</keyword>
<sequence length="248" mass="28536">MKKVFLLLCLSTIFTVQAQSDCDDANSYLVNAYSHVKDAYEANNISHLKYYANRSLESFNLSKKSLKNCDCETALVLANKSTDLLAKVEDTQTYEDGRFYVKRARDLSKECIITVDKCSVTNYSNEIATSENRQVSDLQDEQLNLRKQQEALKLKQEKIKIQLEEQKKEELKLKKEQLILSFEAAISENIKTYNETLKVCNCNHNTISVNNPSEALFMKSIKEIKTHYNNNLKTLTSNYLRELNACND</sequence>
<feature type="coiled-coil region" evidence="1">
    <location>
        <begin position="135"/>
        <end position="181"/>
    </location>
</feature>
<reference evidence="4" key="1">
    <citation type="journal article" date="2019" name="Int. J. Syst. Evol. Microbiol.">
        <title>The Global Catalogue of Microorganisms (GCM) 10K type strain sequencing project: providing services to taxonomists for standard genome sequencing and annotation.</title>
        <authorList>
            <consortium name="The Broad Institute Genomics Platform"/>
            <consortium name="The Broad Institute Genome Sequencing Center for Infectious Disease"/>
            <person name="Wu L."/>
            <person name="Ma J."/>
        </authorList>
    </citation>
    <scope>NUCLEOTIDE SEQUENCE [LARGE SCALE GENOMIC DNA]</scope>
    <source>
        <strain evidence="4">JCM 18325</strain>
    </source>
</reference>
<evidence type="ECO:0000313" key="4">
    <source>
        <dbReference type="Proteomes" id="UP001501433"/>
    </source>
</evidence>
<dbReference type="Proteomes" id="UP001501433">
    <property type="component" value="Unassembled WGS sequence"/>
</dbReference>
<comment type="caution">
    <text evidence="3">The sequence shown here is derived from an EMBL/GenBank/DDBJ whole genome shotgun (WGS) entry which is preliminary data.</text>
</comment>
<dbReference type="RefSeq" id="WP_345277582.1">
    <property type="nucleotide sequence ID" value="NZ_BAABJW010000004.1"/>
</dbReference>
<keyword evidence="2" id="KW-0732">Signal</keyword>
<evidence type="ECO:0000256" key="1">
    <source>
        <dbReference type="SAM" id="Coils"/>
    </source>
</evidence>
<keyword evidence="4" id="KW-1185">Reference proteome</keyword>
<feature type="signal peptide" evidence="2">
    <location>
        <begin position="1"/>
        <end position="18"/>
    </location>
</feature>
<name>A0ABP9CTT2_9FLAO</name>
<evidence type="ECO:0000313" key="3">
    <source>
        <dbReference type="EMBL" id="GAA4816646.1"/>
    </source>
</evidence>
<evidence type="ECO:0000256" key="2">
    <source>
        <dbReference type="SAM" id="SignalP"/>
    </source>
</evidence>
<proteinExistence type="predicted"/>
<feature type="chain" id="PRO_5046064033" evidence="2">
    <location>
        <begin position="19"/>
        <end position="248"/>
    </location>
</feature>
<dbReference type="EMBL" id="BAABJW010000004">
    <property type="protein sequence ID" value="GAA4816646.1"/>
    <property type="molecule type" value="Genomic_DNA"/>
</dbReference>
<organism evidence="3 4">
    <name type="scientific">Litoribaculum gwangyangense</name>
    <dbReference type="NCBI Taxonomy" id="1130722"/>
    <lineage>
        <taxon>Bacteria</taxon>
        <taxon>Pseudomonadati</taxon>
        <taxon>Bacteroidota</taxon>
        <taxon>Flavobacteriia</taxon>
        <taxon>Flavobacteriales</taxon>
        <taxon>Flavobacteriaceae</taxon>
        <taxon>Litoribaculum</taxon>
    </lineage>
</organism>
<accession>A0ABP9CTT2</accession>